<keyword evidence="2" id="KW-1185">Reference proteome</keyword>
<reference evidence="1" key="1">
    <citation type="submission" date="2021-02" db="EMBL/GenBank/DDBJ databases">
        <authorList>
            <consortium name="DOE Joint Genome Institute"/>
            <person name="Ahrendt S."/>
            <person name="Looney B.P."/>
            <person name="Miyauchi S."/>
            <person name="Morin E."/>
            <person name="Drula E."/>
            <person name="Courty P.E."/>
            <person name="Chicoki N."/>
            <person name="Fauchery L."/>
            <person name="Kohler A."/>
            <person name="Kuo A."/>
            <person name="Labutti K."/>
            <person name="Pangilinan J."/>
            <person name="Lipzen A."/>
            <person name="Riley R."/>
            <person name="Andreopoulos W."/>
            <person name="He G."/>
            <person name="Johnson J."/>
            <person name="Barry K.W."/>
            <person name="Grigoriev I.V."/>
            <person name="Nagy L."/>
            <person name="Hibbett D."/>
            <person name="Henrissat B."/>
            <person name="Matheny P.B."/>
            <person name="Labbe J."/>
            <person name="Martin F."/>
        </authorList>
    </citation>
    <scope>NUCLEOTIDE SEQUENCE</scope>
    <source>
        <strain evidence="1">FP105234-sp</strain>
    </source>
</reference>
<comment type="caution">
    <text evidence="1">The sequence shown here is derived from an EMBL/GenBank/DDBJ whole genome shotgun (WGS) entry which is preliminary data.</text>
</comment>
<reference evidence="1" key="2">
    <citation type="journal article" date="2022" name="New Phytol.">
        <title>Evolutionary transition to the ectomycorrhizal habit in the genomes of a hyperdiverse lineage of mushroom-forming fungi.</title>
        <authorList>
            <person name="Looney B."/>
            <person name="Miyauchi S."/>
            <person name="Morin E."/>
            <person name="Drula E."/>
            <person name="Courty P.E."/>
            <person name="Kohler A."/>
            <person name="Kuo A."/>
            <person name="LaButti K."/>
            <person name="Pangilinan J."/>
            <person name="Lipzen A."/>
            <person name="Riley R."/>
            <person name="Andreopoulos W."/>
            <person name="He G."/>
            <person name="Johnson J."/>
            <person name="Nolan M."/>
            <person name="Tritt A."/>
            <person name="Barry K.W."/>
            <person name="Grigoriev I.V."/>
            <person name="Nagy L.G."/>
            <person name="Hibbett D."/>
            <person name="Henrissat B."/>
            <person name="Matheny P.B."/>
            <person name="Labbe J."/>
            <person name="Martin F.M."/>
        </authorList>
    </citation>
    <scope>NUCLEOTIDE SEQUENCE</scope>
    <source>
        <strain evidence="1">FP105234-sp</strain>
    </source>
</reference>
<gene>
    <name evidence="1" type="ORF">FA95DRAFT_1485293</name>
</gene>
<accession>A0ACB8S4W7</accession>
<evidence type="ECO:0000313" key="2">
    <source>
        <dbReference type="Proteomes" id="UP000814033"/>
    </source>
</evidence>
<sequence>MPAAPHRRGRSRRDEAVDDNIEEDDASQQHAEEDAVAEDDEEEQPRRSNKAGKRSTKAAGKQPAAEPLSDVGEDDTADDNLPVNEETFGDKPLDRHEGTKLQGMATDWNMMEKTLRASAFSLLTEVSSAVADGADFDPYIQELARLDLLMRQIVDIDVEILSHEKTLTELHQQVVGGAEIDNILDRYTAGVQEKSEAYEKKTSRQRYAKSDAYAKFRQAIYEVQHPEEAMPPIVEFLPQEEGDNSDDDDDDIQVGGIVQDLKCPITLILLAEPLTSTVCGHSFSKDAITQMLGPSRTVRKMCPAAGCNKQICLNDLKADKDLERKVKGAERRARRREDEMDAEEIVE</sequence>
<evidence type="ECO:0000313" key="1">
    <source>
        <dbReference type="EMBL" id="KAI0051395.1"/>
    </source>
</evidence>
<proteinExistence type="predicted"/>
<organism evidence="1 2">
    <name type="scientific">Auriscalpium vulgare</name>
    <dbReference type="NCBI Taxonomy" id="40419"/>
    <lineage>
        <taxon>Eukaryota</taxon>
        <taxon>Fungi</taxon>
        <taxon>Dikarya</taxon>
        <taxon>Basidiomycota</taxon>
        <taxon>Agaricomycotina</taxon>
        <taxon>Agaricomycetes</taxon>
        <taxon>Russulales</taxon>
        <taxon>Auriscalpiaceae</taxon>
        <taxon>Auriscalpium</taxon>
    </lineage>
</organism>
<name>A0ACB8S4W7_9AGAM</name>
<dbReference type="Proteomes" id="UP000814033">
    <property type="component" value="Unassembled WGS sequence"/>
</dbReference>
<dbReference type="EMBL" id="MU275852">
    <property type="protein sequence ID" value="KAI0051395.1"/>
    <property type="molecule type" value="Genomic_DNA"/>
</dbReference>
<protein>
    <submittedName>
        <fullName evidence="1">Uncharacterized protein</fullName>
    </submittedName>
</protein>